<dbReference type="InterPro" id="IPR036594">
    <property type="entry name" value="Meth_synthase_dom"/>
</dbReference>
<dbReference type="GO" id="GO:0046653">
    <property type="term" value="P:tetrahydrofolate metabolic process"/>
    <property type="evidence" value="ECO:0007669"/>
    <property type="project" value="TreeGrafter"/>
</dbReference>
<evidence type="ECO:0000259" key="3">
    <source>
        <dbReference type="PROSITE" id="PS51332"/>
    </source>
</evidence>
<accession>A0A532USQ1</accession>
<dbReference type="Proteomes" id="UP000319619">
    <property type="component" value="Unassembled WGS sequence"/>
</dbReference>
<dbReference type="GO" id="GO:0005829">
    <property type="term" value="C:cytosol"/>
    <property type="evidence" value="ECO:0007669"/>
    <property type="project" value="TreeGrafter"/>
</dbReference>
<keyword evidence="1" id="KW-0479">Metal-binding</keyword>
<dbReference type="SUPFAM" id="SSF47644">
    <property type="entry name" value="Methionine synthase domain"/>
    <property type="match status" value="1"/>
</dbReference>
<feature type="domain" description="B12-binding N-terminal" evidence="4">
    <location>
        <begin position="16"/>
        <end position="102"/>
    </location>
</feature>
<reference evidence="5 6" key="1">
    <citation type="submission" date="2017-06" db="EMBL/GenBank/DDBJ databases">
        <title>Novel microbial phyla capable of carbon fixation and sulfur reduction in deep-sea sediments.</title>
        <authorList>
            <person name="Huang J."/>
            <person name="Baker B."/>
            <person name="Wang Y."/>
        </authorList>
    </citation>
    <scope>NUCLEOTIDE SEQUENCE [LARGE SCALE GENOMIC DNA]</scope>
    <source>
        <strain evidence="5">B3_LCP</strain>
    </source>
</reference>
<sequence>MNNLLTQIAFCIEKGKADLNSPYPPVLKGENGASELTKEAIDSGISADQILKQGLMPGMNRIGERFSKGEAFIPDLLMSARAMNAAMEHLQPHFDSGDIQHRGTLILGTVAGDLHEIGKNVVRMVLEGDGWKVLDLGVDVTVERFSETLRDNPDSIIGMSALLTTTMGTMEQSVNQIKQQSPQTQIYVGGAPLTQEFSDKIGADGFFPDPHSFAKHLAAQT</sequence>
<feature type="domain" description="B12-binding" evidence="3">
    <location>
        <begin position="102"/>
        <end position="221"/>
    </location>
</feature>
<dbReference type="GO" id="GO:0031419">
    <property type="term" value="F:cobalamin binding"/>
    <property type="evidence" value="ECO:0007669"/>
    <property type="project" value="InterPro"/>
</dbReference>
<evidence type="ECO:0000259" key="4">
    <source>
        <dbReference type="PROSITE" id="PS51337"/>
    </source>
</evidence>
<name>A0A532USQ1_UNCL8</name>
<dbReference type="PANTHER" id="PTHR45833">
    <property type="entry name" value="METHIONINE SYNTHASE"/>
    <property type="match status" value="1"/>
</dbReference>
<keyword evidence="2" id="KW-0170">Cobalt</keyword>
<dbReference type="PANTHER" id="PTHR45833:SF1">
    <property type="entry name" value="METHIONINE SYNTHASE"/>
    <property type="match status" value="1"/>
</dbReference>
<dbReference type="Pfam" id="PF02310">
    <property type="entry name" value="B12-binding"/>
    <property type="match status" value="1"/>
</dbReference>
<dbReference type="InterPro" id="IPR006158">
    <property type="entry name" value="Cobalamin-bd"/>
</dbReference>
<dbReference type="GO" id="GO:0050667">
    <property type="term" value="P:homocysteine metabolic process"/>
    <property type="evidence" value="ECO:0007669"/>
    <property type="project" value="TreeGrafter"/>
</dbReference>
<dbReference type="SMART" id="SM01018">
    <property type="entry name" value="B12-binding_2"/>
    <property type="match status" value="1"/>
</dbReference>
<evidence type="ECO:0000313" key="6">
    <source>
        <dbReference type="Proteomes" id="UP000319619"/>
    </source>
</evidence>
<dbReference type="CDD" id="cd02070">
    <property type="entry name" value="corrinoid_protein_B12-BD"/>
    <property type="match status" value="1"/>
</dbReference>
<dbReference type="SUPFAM" id="SSF52242">
    <property type="entry name" value="Cobalamin (vitamin B12)-binding domain"/>
    <property type="match status" value="1"/>
</dbReference>
<gene>
    <name evidence="5" type="ORF">CEE37_13235</name>
</gene>
<dbReference type="InterPro" id="IPR003759">
    <property type="entry name" value="Cbl-bd_cap"/>
</dbReference>
<evidence type="ECO:0000256" key="2">
    <source>
        <dbReference type="ARBA" id="ARBA00023285"/>
    </source>
</evidence>
<dbReference type="AlphaFoldDB" id="A0A532USQ1"/>
<comment type="caution">
    <text evidence="5">The sequence shown here is derived from an EMBL/GenBank/DDBJ whole genome shotgun (WGS) entry which is preliminary data.</text>
</comment>
<evidence type="ECO:0000256" key="1">
    <source>
        <dbReference type="ARBA" id="ARBA00022723"/>
    </source>
</evidence>
<evidence type="ECO:0000313" key="5">
    <source>
        <dbReference type="EMBL" id="TKJ37922.1"/>
    </source>
</evidence>
<dbReference type="InterPro" id="IPR036724">
    <property type="entry name" value="Cobalamin-bd_sf"/>
</dbReference>
<proteinExistence type="predicted"/>
<dbReference type="PROSITE" id="PS51337">
    <property type="entry name" value="B12_BINDING_NTER"/>
    <property type="match status" value="1"/>
</dbReference>
<dbReference type="Pfam" id="PF02607">
    <property type="entry name" value="B12-binding_2"/>
    <property type="match status" value="1"/>
</dbReference>
<dbReference type="Gene3D" id="1.10.1240.10">
    <property type="entry name" value="Methionine synthase domain"/>
    <property type="match status" value="1"/>
</dbReference>
<dbReference type="GO" id="GO:0008705">
    <property type="term" value="F:methionine synthase activity"/>
    <property type="evidence" value="ECO:0007669"/>
    <property type="project" value="TreeGrafter"/>
</dbReference>
<dbReference type="PROSITE" id="PS51332">
    <property type="entry name" value="B12_BINDING"/>
    <property type="match status" value="1"/>
</dbReference>
<organism evidence="5 6">
    <name type="scientific">candidate division LCP-89 bacterium B3_LCP</name>
    <dbReference type="NCBI Taxonomy" id="2012998"/>
    <lineage>
        <taxon>Bacteria</taxon>
        <taxon>Pseudomonadati</taxon>
        <taxon>Bacteria division LCP-89</taxon>
    </lineage>
</organism>
<protein>
    <submittedName>
        <fullName evidence="5">Cobalamin-binding protein</fullName>
    </submittedName>
</protein>
<dbReference type="InterPro" id="IPR050554">
    <property type="entry name" value="Met_Synthase/Corrinoid"/>
</dbReference>
<dbReference type="EMBL" id="NJBN01000011">
    <property type="protein sequence ID" value="TKJ37922.1"/>
    <property type="molecule type" value="Genomic_DNA"/>
</dbReference>
<dbReference type="Gene3D" id="3.40.50.280">
    <property type="entry name" value="Cobalamin-binding domain"/>
    <property type="match status" value="1"/>
</dbReference>
<dbReference type="GO" id="GO:0046872">
    <property type="term" value="F:metal ion binding"/>
    <property type="evidence" value="ECO:0007669"/>
    <property type="project" value="UniProtKB-KW"/>
</dbReference>